<evidence type="ECO:0000313" key="2">
    <source>
        <dbReference type="EMBL" id="KAG7817925.1"/>
    </source>
</evidence>
<proteinExistence type="predicted"/>
<dbReference type="AlphaFoldDB" id="A0AAN6DFH1"/>
<sequence length="122" mass="13371">MEPFYSPSKIDIGECGSLNAAGNEQVLGLVELERQAKCWHPKDAFAGSIEKRQTHLPMHDFFSLSSCISVPFPQTLASRDPNQTNDLRPAQKRKHPRFLAVCNTSSSLGALASPQSGLHQPV</sequence>
<reference evidence="2" key="1">
    <citation type="journal article" date="2021" name="G3 (Bethesda)">
        <title>Genomic diversity, chromosomal rearrangements, and interspecies hybridization in the ogataea polymorpha species complex.</title>
        <authorList>
            <person name="Hanson S.J."/>
            <person name="Cinneide E.O."/>
            <person name="Salzberg L.I."/>
            <person name="Wolfe K.H."/>
            <person name="McGowan J."/>
            <person name="Fitzpatrick D.A."/>
            <person name="Matlin K."/>
        </authorList>
    </citation>
    <scope>NUCLEOTIDE SEQUENCE</scope>
    <source>
        <strain evidence="2">61-244</strain>
    </source>
</reference>
<dbReference type="Proteomes" id="UP001196530">
    <property type="component" value="Unassembled WGS sequence"/>
</dbReference>
<organism evidence="2 3">
    <name type="scientific">Pichia angusta</name>
    <name type="common">Yeast</name>
    <name type="synonym">Hansenula polymorpha</name>
    <dbReference type="NCBI Taxonomy" id="870730"/>
    <lineage>
        <taxon>Eukaryota</taxon>
        <taxon>Fungi</taxon>
        <taxon>Dikarya</taxon>
        <taxon>Ascomycota</taxon>
        <taxon>Saccharomycotina</taxon>
        <taxon>Pichiomycetes</taxon>
        <taxon>Pichiales</taxon>
        <taxon>Pichiaceae</taxon>
        <taxon>Ogataea</taxon>
    </lineage>
</organism>
<evidence type="ECO:0000313" key="3">
    <source>
        <dbReference type="Proteomes" id="UP001196530"/>
    </source>
</evidence>
<evidence type="ECO:0000256" key="1">
    <source>
        <dbReference type="SAM" id="MobiDB-lite"/>
    </source>
</evidence>
<feature type="compositionally biased region" description="Polar residues" evidence="1">
    <location>
        <begin position="75"/>
        <end position="86"/>
    </location>
</feature>
<accession>A0AAN6DFH1</accession>
<protein>
    <submittedName>
        <fullName evidence="2">Uncharacterized protein</fullName>
    </submittedName>
</protein>
<dbReference type="RefSeq" id="XP_043059266.1">
    <property type="nucleotide sequence ID" value="XM_043204454.1"/>
</dbReference>
<feature type="region of interest" description="Disordered" evidence="1">
    <location>
        <begin position="75"/>
        <end position="94"/>
    </location>
</feature>
<name>A0AAN6DFH1_PICAN</name>
<dbReference type="EMBL" id="JAHLUX010000007">
    <property type="protein sequence ID" value="KAG7817925.1"/>
    <property type="molecule type" value="Genomic_DNA"/>
</dbReference>
<gene>
    <name evidence="2" type="ORF">KL928_003824</name>
</gene>
<dbReference type="GeneID" id="66127875"/>
<comment type="caution">
    <text evidence="2">The sequence shown here is derived from an EMBL/GenBank/DDBJ whole genome shotgun (WGS) entry which is preliminary data.</text>
</comment>